<dbReference type="PANTHER" id="PTHR24148">
    <property type="entry name" value="ANKYRIN REPEAT DOMAIN-CONTAINING PROTEIN 39 HOMOLOG-RELATED"/>
    <property type="match status" value="1"/>
</dbReference>
<organism evidence="2 3">
    <name type="scientific">Capronia epimyces CBS 606.96</name>
    <dbReference type="NCBI Taxonomy" id="1182542"/>
    <lineage>
        <taxon>Eukaryota</taxon>
        <taxon>Fungi</taxon>
        <taxon>Dikarya</taxon>
        <taxon>Ascomycota</taxon>
        <taxon>Pezizomycotina</taxon>
        <taxon>Eurotiomycetes</taxon>
        <taxon>Chaetothyriomycetidae</taxon>
        <taxon>Chaetothyriales</taxon>
        <taxon>Herpotrichiellaceae</taxon>
        <taxon>Capronia</taxon>
    </lineage>
</organism>
<dbReference type="HOGENOM" id="CLU_004184_7_2_1"/>
<evidence type="ECO:0000259" key="1">
    <source>
        <dbReference type="Pfam" id="PF06985"/>
    </source>
</evidence>
<dbReference type="Pfam" id="PF26639">
    <property type="entry name" value="Het-6_barrel"/>
    <property type="match status" value="1"/>
</dbReference>
<name>W9XXV6_9EURO</name>
<reference evidence="2 3" key="1">
    <citation type="submission" date="2013-03" db="EMBL/GenBank/DDBJ databases">
        <title>The Genome Sequence of Capronia epimyces CBS 606.96.</title>
        <authorList>
            <consortium name="The Broad Institute Genomics Platform"/>
            <person name="Cuomo C."/>
            <person name="de Hoog S."/>
            <person name="Gorbushina A."/>
            <person name="Walker B."/>
            <person name="Young S.K."/>
            <person name="Zeng Q."/>
            <person name="Gargeya S."/>
            <person name="Fitzgerald M."/>
            <person name="Haas B."/>
            <person name="Abouelleil A."/>
            <person name="Allen A.W."/>
            <person name="Alvarado L."/>
            <person name="Arachchi H.M."/>
            <person name="Berlin A.M."/>
            <person name="Chapman S.B."/>
            <person name="Gainer-Dewar J."/>
            <person name="Goldberg J."/>
            <person name="Griggs A."/>
            <person name="Gujja S."/>
            <person name="Hansen M."/>
            <person name="Howarth C."/>
            <person name="Imamovic A."/>
            <person name="Ireland A."/>
            <person name="Larimer J."/>
            <person name="McCowan C."/>
            <person name="Murphy C."/>
            <person name="Pearson M."/>
            <person name="Poon T.W."/>
            <person name="Priest M."/>
            <person name="Roberts A."/>
            <person name="Saif S."/>
            <person name="Shea T."/>
            <person name="Sisk P."/>
            <person name="Sykes S."/>
            <person name="Wortman J."/>
            <person name="Nusbaum C."/>
            <person name="Birren B."/>
        </authorList>
    </citation>
    <scope>NUCLEOTIDE SEQUENCE [LARGE SCALE GENOMIC DNA]</scope>
    <source>
        <strain evidence="2 3">CBS 606.96</strain>
    </source>
</reference>
<evidence type="ECO:0000313" key="3">
    <source>
        <dbReference type="Proteomes" id="UP000019478"/>
    </source>
</evidence>
<protein>
    <recommendedName>
        <fullName evidence="1">Heterokaryon incompatibility domain-containing protein</fullName>
    </recommendedName>
</protein>
<dbReference type="InterPro" id="IPR010730">
    <property type="entry name" value="HET"/>
</dbReference>
<evidence type="ECO:0000313" key="2">
    <source>
        <dbReference type="EMBL" id="EXJ82210.1"/>
    </source>
</evidence>
<dbReference type="PANTHER" id="PTHR24148:SF64">
    <property type="entry name" value="HETEROKARYON INCOMPATIBILITY DOMAIN-CONTAINING PROTEIN"/>
    <property type="match status" value="1"/>
</dbReference>
<dbReference type="Pfam" id="PF06985">
    <property type="entry name" value="HET"/>
    <property type="match status" value="1"/>
</dbReference>
<dbReference type="OrthoDB" id="4850726at2759"/>
<dbReference type="GeneID" id="19170133"/>
<accession>W9XXV6</accession>
<sequence>MALHDEGYRYTPLNIDQREIRLARMAVGPRPDHIQPDVAGPPLDHRYTPLSMVIETFSLATAPPYLALSYVWETPERTHVIICGGKSLPVTASLRAALGALPVENSWMWVDALCIDQSNIPERNSQLRLIQDIYSSATEVIAYLGDAPANRGDQTMLALKEGLQRGGKAKTQQDNKVDSASQLAGTASALATLLRSPWFARAWVMSEVALNKNVRFWYGNTDLPIQDLIDCVPATLQHVRSSLLDSAGLSQYVESSCRSTQRAQLHLNSIRTLRGALAAQEAMPLYRVLGCGRSAEATDPRDKVYAFMSLVHDKEILDVLRPDYSPSNSADDVYFALAQFSLRQQPSAIEMLRQAGHQRQCLPSWVPDLSQYLRHPFPDHVSYRSSGESIPCIRQVKDGSKNLLVRGAVVDVIHEVFEPCTFSFRDDVAYFSERPGTRHGADLFLACTRLHSFLHCKAEAYFRDRGYPTQEGLEDVIRRTLTADSSDRLDWRGYEAFCRLWKPPEACSGLAIVVEEELGPLFPQADAYMQAVALAQQGRRVAFTENSYLATVPDFAQEGDVLVLAMGMPMPLVLRPTHDGKASRYVGEAYVHGIMHGELVQWMGQEEGFSIDGGEVFDILVV</sequence>
<proteinExistence type="predicted"/>
<dbReference type="RefSeq" id="XP_007734333.1">
    <property type="nucleotide sequence ID" value="XM_007736143.1"/>
</dbReference>
<dbReference type="AlphaFoldDB" id="W9XXV6"/>
<gene>
    <name evidence="2" type="ORF">A1O3_06023</name>
</gene>
<dbReference type="eggNOG" id="ENOG502RV2E">
    <property type="taxonomic scope" value="Eukaryota"/>
</dbReference>
<keyword evidence="3" id="KW-1185">Reference proteome</keyword>
<dbReference type="STRING" id="1182542.W9XXV6"/>
<comment type="caution">
    <text evidence="2">The sequence shown here is derived from an EMBL/GenBank/DDBJ whole genome shotgun (WGS) entry which is preliminary data.</text>
</comment>
<dbReference type="Proteomes" id="UP000019478">
    <property type="component" value="Unassembled WGS sequence"/>
</dbReference>
<dbReference type="EMBL" id="AMGY01000005">
    <property type="protein sequence ID" value="EXJ82210.1"/>
    <property type="molecule type" value="Genomic_DNA"/>
</dbReference>
<feature type="domain" description="Heterokaryon incompatibility" evidence="1">
    <location>
        <begin position="65"/>
        <end position="207"/>
    </location>
</feature>
<dbReference type="InterPro" id="IPR052895">
    <property type="entry name" value="HetReg/Transcr_Mod"/>
</dbReference>